<organism evidence="1 2">
    <name type="scientific">Diversispora epigaea</name>
    <dbReference type="NCBI Taxonomy" id="1348612"/>
    <lineage>
        <taxon>Eukaryota</taxon>
        <taxon>Fungi</taxon>
        <taxon>Fungi incertae sedis</taxon>
        <taxon>Mucoromycota</taxon>
        <taxon>Glomeromycotina</taxon>
        <taxon>Glomeromycetes</taxon>
        <taxon>Diversisporales</taxon>
        <taxon>Diversisporaceae</taxon>
        <taxon>Diversispora</taxon>
    </lineage>
</organism>
<accession>A0A397G620</accession>
<gene>
    <name evidence="1" type="ORF">Glove_621g57</name>
</gene>
<reference evidence="1 2" key="1">
    <citation type="submission" date="2018-08" db="EMBL/GenBank/DDBJ databases">
        <title>Genome and evolution of the arbuscular mycorrhizal fungus Diversispora epigaea (formerly Glomus versiforme) and its bacterial endosymbionts.</title>
        <authorList>
            <person name="Sun X."/>
            <person name="Fei Z."/>
            <person name="Harrison M."/>
        </authorList>
    </citation>
    <scope>NUCLEOTIDE SEQUENCE [LARGE SCALE GENOMIC DNA]</scope>
    <source>
        <strain evidence="1 2">IT104</strain>
    </source>
</reference>
<evidence type="ECO:0000313" key="1">
    <source>
        <dbReference type="EMBL" id="RHZ46435.1"/>
    </source>
</evidence>
<dbReference type="AlphaFoldDB" id="A0A397G620"/>
<dbReference type="STRING" id="1348612.A0A397G620"/>
<name>A0A397G620_9GLOM</name>
<evidence type="ECO:0000313" key="2">
    <source>
        <dbReference type="Proteomes" id="UP000266861"/>
    </source>
</evidence>
<protein>
    <submittedName>
        <fullName evidence="1">Uncharacterized protein</fullName>
    </submittedName>
</protein>
<dbReference type="EMBL" id="PQFF01000515">
    <property type="protein sequence ID" value="RHZ46435.1"/>
    <property type="molecule type" value="Genomic_DNA"/>
</dbReference>
<comment type="caution">
    <text evidence="1">The sequence shown here is derived from an EMBL/GenBank/DDBJ whole genome shotgun (WGS) entry which is preliminary data.</text>
</comment>
<proteinExistence type="predicted"/>
<keyword evidence="2" id="KW-1185">Reference proteome</keyword>
<dbReference type="OrthoDB" id="2444652at2759"/>
<sequence>MRDQDTIGSNLGAGEVCDSVILVISEIAVVYETVQYQKFLHYDSVKDGFDSLTKDFDVVMTELHFTMAVAYYEQRRKDQSFLEKIGGGIIDQNQNINIIVREVACKPIDLQNSDLKESSKIQGHLARSGKLPYIIRFYGLSCTENSGADRGSFRELYLRIALDIRCERMMTTHLVPKISKFKYSRMATSPTTDMKDVTDIVLDGSRKIA</sequence>
<dbReference type="Proteomes" id="UP000266861">
    <property type="component" value="Unassembled WGS sequence"/>
</dbReference>